<accession>A0A5S9F6F1</accession>
<gene>
    <name evidence="1" type="ORF">UABAM_04588</name>
</gene>
<reference evidence="1 2" key="1">
    <citation type="submission" date="2019-08" db="EMBL/GenBank/DDBJ databases">
        <title>Complete genome sequence of Candidatus Uab amorphum.</title>
        <authorList>
            <person name="Shiratori T."/>
            <person name="Suzuki S."/>
            <person name="Kakizawa Y."/>
            <person name="Ishida K."/>
        </authorList>
    </citation>
    <scope>NUCLEOTIDE SEQUENCE [LARGE SCALE GENOMIC DNA]</scope>
    <source>
        <strain evidence="1 2">SRT547</strain>
    </source>
</reference>
<protein>
    <submittedName>
        <fullName evidence="1">Uncharacterized protein</fullName>
    </submittedName>
</protein>
<dbReference type="RefSeq" id="WP_151970269.1">
    <property type="nucleotide sequence ID" value="NZ_AP019860.1"/>
</dbReference>
<organism evidence="1 2">
    <name type="scientific">Uabimicrobium amorphum</name>
    <dbReference type="NCBI Taxonomy" id="2596890"/>
    <lineage>
        <taxon>Bacteria</taxon>
        <taxon>Pseudomonadati</taxon>
        <taxon>Planctomycetota</taxon>
        <taxon>Candidatus Uabimicrobiia</taxon>
        <taxon>Candidatus Uabimicrobiales</taxon>
        <taxon>Candidatus Uabimicrobiaceae</taxon>
        <taxon>Candidatus Uabimicrobium</taxon>
    </lineage>
</organism>
<proteinExistence type="predicted"/>
<dbReference type="Proteomes" id="UP000326354">
    <property type="component" value="Chromosome"/>
</dbReference>
<dbReference type="EMBL" id="AP019860">
    <property type="protein sequence ID" value="BBM86202.1"/>
    <property type="molecule type" value="Genomic_DNA"/>
</dbReference>
<evidence type="ECO:0000313" key="2">
    <source>
        <dbReference type="Proteomes" id="UP000326354"/>
    </source>
</evidence>
<name>A0A5S9F6F1_UABAM</name>
<dbReference type="KEGG" id="uam:UABAM_04588"/>
<sequence>MSEYDKLLELCSDAEQLQDFLDSMRLCMDTKRLHELFHNIERLFLFESSLARKRQAPLRHFLCSFLHKGKFVTEITQLFIATSFAVQNSKLWCEVEDSAQLPNNLRVWIQAIKLKNA</sequence>
<keyword evidence="2" id="KW-1185">Reference proteome</keyword>
<dbReference type="AlphaFoldDB" id="A0A5S9F6F1"/>
<evidence type="ECO:0000313" key="1">
    <source>
        <dbReference type="EMBL" id="BBM86202.1"/>
    </source>
</evidence>